<organism evidence="1 3">
    <name type="scientific">Phakopsora pachyrhizi</name>
    <name type="common">Asian soybean rust disease fungus</name>
    <dbReference type="NCBI Taxonomy" id="170000"/>
    <lineage>
        <taxon>Eukaryota</taxon>
        <taxon>Fungi</taxon>
        <taxon>Dikarya</taxon>
        <taxon>Basidiomycota</taxon>
        <taxon>Pucciniomycotina</taxon>
        <taxon>Pucciniomycetes</taxon>
        <taxon>Pucciniales</taxon>
        <taxon>Phakopsoraceae</taxon>
        <taxon>Phakopsora</taxon>
    </lineage>
</organism>
<dbReference type="Gene3D" id="3.40.50.300">
    <property type="entry name" value="P-loop containing nucleotide triphosphate hydrolases"/>
    <property type="match status" value="1"/>
</dbReference>
<sequence length="56" mass="6386">FVDHYIDTPIDLSSVLFISTANTTSMILTPLLDRMEVIELSGYITEKKLMMAKQHL</sequence>
<name>A0AAV0B395_PHAPC</name>
<dbReference type="GO" id="GO:0003697">
    <property type="term" value="F:single-stranded DNA binding"/>
    <property type="evidence" value="ECO:0007669"/>
    <property type="project" value="TreeGrafter"/>
</dbReference>
<dbReference type="AlphaFoldDB" id="A0AAV0B395"/>
<feature type="non-terminal residue" evidence="1">
    <location>
        <position position="56"/>
    </location>
</feature>
<dbReference type="PANTHER" id="PTHR43718">
    <property type="entry name" value="LON PROTEASE"/>
    <property type="match status" value="1"/>
</dbReference>
<comment type="caution">
    <text evidence="1">The sequence shown here is derived from an EMBL/GenBank/DDBJ whole genome shotgun (WGS) entry which is preliminary data.</text>
</comment>
<proteinExistence type="predicted"/>
<dbReference type="EMBL" id="CALTRL010005758">
    <property type="protein sequence ID" value="CAH7685909.1"/>
    <property type="molecule type" value="Genomic_DNA"/>
</dbReference>
<accession>A0AAV0B395</accession>
<dbReference type="GO" id="GO:0007005">
    <property type="term" value="P:mitochondrion organization"/>
    <property type="evidence" value="ECO:0007669"/>
    <property type="project" value="TreeGrafter"/>
</dbReference>
<dbReference type="GO" id="GO:0004252">
    <property type="term" value="F:serine-type endopeptidase activity"/>
    <property type="evidence" value="ECO:0007669"/>
    <property type="project" value="InterPro"/>
</dbReference>
<dbReference type="Proteomes" id="UP001153365">
    <property type="component" value="Unassembled WGS sequence"/>
</dbReference>
<dbReference type="InterPro" id="IPR027417">
    <property type="entry name" value="P-loop_NTPase"/>
</dbReference>
<evidence type="ECO:0000313" key="3">
    <source>
        <dbReference type="Proteomes" id="UP001153365"/>
    </source>
</evidence>
<protein>
    <submittedName>
        <fullName evidence="1">Uncharacterized protein</fullName>
    </submittedName>
</protein>
<dbReference type="GO" id="GO:0005524">
    <property type="term" value="F:ATP binding"/>
    <property type="evidence" value="ECO:0007669"/>
    <property type="project" value="InterPro"/>
</dbReference>
<dbReference type="PANTHER" id="PTHR43718:SF2">
    <property type="entry name" value="LON PROTEASE HOMOLOG, MITOCHONDRIAL"/>
    <property type="match status" value="1"/>
</dbReference>
<keyword evidence="3" id="KW-1185">Reference proteome</keyword>
<dbReference type="GO" id="GO:0005759">
    <property type="term" value="C:mitochondrial matrix"/>
    <property type="evidence" value="ECO:0007669"/>
    <property type="project" value="TreeGrafter"/>
</dbReference>
<reference evidence="1" key="1">
    <citation type="submission" date="2022-06" db="EMBL/GenBank/DDBJ databases">
        <authorList>
            <consortium name="SYNGENTA / RWTH Aachen University"/>
        </authorList>
    </citation>
    <scope>NUCLEOTIDE SEQUENCE</scope>
</reference>
<evidence type="ECO:0000313" key="1">
    <source>
        <dbReference type="EMBL" id="CAH7679145.1"/>
    </source>
</evidence>
<dbReference type="GO" id="GO:0004176">
    <property type="term" value="F:ATP-dependent peptidase activity"/>
    <property type="evidence" value="ECO:0007669"/>
    <property type="project" value="InterPro"/>
</dbReference>
<feature type="non-terminal residue" evidence="1">
    <location>
        <position position="1"/>
    </location>
</feature>
<dbReference type="GO" id="GO:0006515">
    <property type="term" value="P:protein quality control for misfolded or incompletely synthesized proteins"/>
    <property type="evidence" value="ECO:0007669"/>
    <property type="project" value="TreeGrafter"/>
</dbReference>
<dbReference type="EMBL" id="CALTRL010003242">
    <property type="protein sequence ID" value="CAH7679145.1"/>
    <property type="molecule type" value="Genomic_DNA"/>
</dbReference>
<dbReference type="InterPro" id="IPR027065">
    <property type="entry name" value="Lon_Prtase"/>
</dbReference>
<gene>
    <name evidence="1" type="ORF">PPACK8108_LOCUS13212</name>
    <name evidence="2" type="ORF">PPACK8108_LOCUS20508</name>
</gene>
<dbReference type="GO" id="GO:0051131">
    <property type="term" value="P:chaperone-mediated protein complex assembly"/>
    <property type="evidence" value="ECO:0007669"/>
    <property type="project" value="TreeGrafter"/>
</dbReference>
<evidence type="ECO:0000313" key="2">
    <source>
        <dbReference type="EMBL" id="CAH7685909.1"/>
    </source>
</evidence>